<evidence type="ECO:0000313" key="2">
    <source>
        <dbReference type="Proteomes" id="UP000033661"/>
    </source>
</evidence>
<organism evidence="1 2">
    <name type="scientific">Rickettsia bellii str. RML An4</name>
    <dbReference type="NCBI Taxonomy" id="1359193"/>
    <lineage>
        <taxon>Bacteria</taxon>
        <taxon>Pseudomonadati</taxon>
        <taxon>Pseudomonadota</taxon>
        <taxon>Alphaproteobacteria</taxon>
        <taxon>Rickettsiales</taxon>
        <taxon>Rickettsiaceae</taxon>
        <taxon>Rickettsieae</taxon>
        <taxon>Rickettsia</taxon>
        <taxon>belli group</taxon>
    </lineage>
</organism>
<reference evidence="1 2" key="1">
    <citation type="submission" date="2015-02" db="EMBL/GenBank/DDBJ databases">
        <title>Genome Sequencing of Rickettsiales.</title>
        <authorList>
            <person name="Daugherty S.C."/>
            <person name="Su Q."/>
            <person name="Abolude K."/>
            <person name="Beier-Sexton M."/>
            <person name="Carlyon J.A."/>
            <person name="Carter R."/>
            <person name="Day N.P."/>
            <person name="Dumler S.J."/>
            <person name="Dyachenko V."/>
            <person name="Godinez A."/>
            <person name="Kurtti T.J."/>
            <person name="Lichay M."/>
            <person name="Mullins K.E."/>
            <person name="Ott S."/>
            <person name="Pappas-Brown V."/>
            <person name="Paris D.H."/>
            <person name="Patel P."/>
            <person name="Richards A.L."/>
            <person name="Sadzewicz L."/>
            <person name="Sears K."/>
            <person name="Seidman D."/>
            <person name="Sengamalay N."/>
            <person name="Stenos J."/>
            <person name="Tallon L.J."/>
            <person name="Vincent G."/>
            <person name="Fraser C.M."/>
            <person name="Munderloh U."/>
            <person name="Dunning-Hotopp J.C."/>
        </authorList>
    </citation>
    <scope>NUCLEOTIDE SEQUENCE [LARGE SCALE GENOMIC DNA]</scope>
    <source>
        <strain evidence="1 2">RML An4</strain>
    </source>
</reference>
<evidence type="ECO:0000313" key="1">
    <source>
        <dbReference type="EMBL" id="KJV89559.1"/>
    </source>
</evidence>
<protein>
    <submittedName>
        <fullName evidence="1">Uncharacterized protein</fullName>
    </submittedName>
</protein>
<gene>
    <name evidence="1" type="ORF">RBEAN4_0538</name>
</gene>
<keyword evidence="2" id="KW-1185">Reference proteome</keyword>
<comment type="caution">
    <text evidence="1">The sequence shown here is derived from an EMBL/GenBank/DDBJ whole genome shotgun (WGS) entry which is preliminary data.</text>
</comment>
<sequence>MPQNNNPNLISQIFMNKANEQFNKIKKLNFSTTPSIDDIKKLKAMSEHAEKYFKYALFTGCDNAAYELIQLYDFIFIKDSGSQSHDLEKKIFHDDLVLLGPKFGITECQQMDLIFNPPTTNESEINISYDAICRTREYFSNKKLVDNPETNDEIINYYLKSFEAISEKQHVNNNYNPDDGWSYPTHTHWENGNKVCLYEVDGQTFEVTLVGNE</sequence>
<dbReference type="AlphaFoldDB" id="A0A0F3QDR4"/>
<dbReference type="EMBL" id="LAOI01000001">
    <property type="protein sequence ID" value="KJV89559.1"/>
    <property type="molecule type" value="Genomic_DNA"/>
</dbReference>
<name>A0A0F3QDR4_RICBE</name>
<dbReference type="PATRIC" id="fig|1359193.3.peg.521"/>
<accession>A0A0F3QDR4</accession>
<dbReference type="Proteomes" id="UP000033661">
    <property type="component" value="Unassembled WGS sequence"/>
</dbReference>
<dbReference type="RefSeq" id="WP_011477451.1">
    <property type="nucleotide sequence ID" value="NZ_LAOI01000001.1"/>
</dbReference>
<proteinExistence type="predicted"/>